<keyword evidence="4" id="KW-1185">Reference proteome</keyword>
<name>A0A845BIT3_9PROT</name>
<reference evidence="3 4" key="1">
    <citation type="submission" date="2019-03" db="EMBL/GenBank/DDBJ databases">
        <title>Roseomonas sp. a novel Roseomonas species isolated from Sea whip Gorgonian.</title>
        <authorList>
            <person name="Li F."/>
            <person name="Pan X."/>
            <person name="Huang S."/>
            <person name="Li Z."/>
            <person name="Meng B."/>
        </authorList>
    </citation>
    <scope>NUCLEOTIDE SEQUENCE [LARGE SCALE GENOMIC DNA]</scope>
    <source>
        <strain evidence="3 4">M0104</strain>
    </source>
</reference>
<feature type="region of interest" description="Disordered" evidence="1">
    <location>
        <begin position="82"/>
        <end position="105"/>
    </location>
</feature>
<dbReference type="PANTHER" id="PTHR30007:SF0">
    <property type="entry name" value="TRANSPOSASE"/>
    <property type="match status" value="1"/>
</dbReference>
<evidence type="ECO:0000259" key="2">
    <source>
        <dbReference type="Pfam" id="PF13340"/>
    </source>
</evidence>
<dbReference type="AlphaFoldDB" id="A0A845BIT3"/>
<dbReference type="OrthoDB" id="7278099at2"/>
<organism evidence="3 4">
    <name type="scientific">Teichococcus coralli</name>
    <dbReference type="NCBI Taxonomy" id="2545983"/>
    <lineage>
        <taxon>Bacteria</taxon>
        <taxon>Pseudomonadati</taxon>
        <taxon>Pseudomonadota</taxon>
        <taxon>Alphaproteobacteria</taxon>
        <taxon>Acetobacterales</taxon>
        <taxon>Roseomonadaceae</taxon>
        <taxon>Roseomonas</taxon>
    </lineage>
</organism>
<protein>
    <submittedName>
        <fullName evidence="3">Transposase</fullName>
    </submittedName>
</protein>
<evidence type="ECO:0000313" key="3">
    <source>
        <dbReference type="EMBL" id="MXP65980.1"/>
    </source>
</evidence>
<evidence type="ECO:0000256" key="1">
    <source>
        <dbReference type="SAM" id="MobiDB-lite"/>
    </source>
</evidence>
<sequence length="105" mass="12130">MLEPMIPQAKRTGQHRSWPPRLVLGALFFVLCSGCPWRMLPERFPPRQSVYGWFLLWRDRGLFEALFHLAFEPWDQLGQVPSSGENPPFRERIPPLSGLGTLWAG</sequence>
<feature type="domain" description="Insertion element IS402-like" evidence="2">
    <location>
        <begin position="2"/>
        <end position="67"/>
    </location>
</feature>
<dbReference type="InterPro" id="IPR025161">
    <property type="entry name" value="IS402-like_dom"/>
</dbReference>
<accession>A0A845BIT3</accession>
<gene>
    <name evidence="3" type="ORF">E0493_21775</name>
</gene>
<dbReference type="PANTHER" id="PTHR30007">
    <property type="entry name" value="PHP DOMAIN PROTEIN"/>
    <property type="match status" value="1"/>
</dbReference>
<proteinExistence type="predicted"/>
<evidence type="ECO:0000313" key="4">
    <source>
        <dbReference type="Proteomes" id="UP000460715"/>
    </source>
</evidence>
<comment type="caution">
    <text evidence="3">The sequence shown here is derived from an EMBL/GenBank/DDBJ whole genome shotgun (WGS) entry which is preliminary data.</text>
</comment>
<dbReference type="EMBL" id="SNVJ01000034">
    <property type="protein sequence ID" value="MXP65980.1"/>
    <property type="molecule type" value="Genomic_DNA"/>
</dbReference>
<dbReference type="Proteomes" id="UP000460715">
    <property type="component" value="Unassembled WGS sequence"/>
</dbReference>
<dbReference type="Pfam" id="PF13340">
    <property type="entry name" value="DUF4096"/>
    <property type="match status" value="1"/>
</dbReference>